<dbReference type="InterPro" id="IPR001765">
    <property type="entry name" value="Carbonic_anhydrase"/>
</dbReference>
<dbReference type="PROSITE" id="PS00705">
    <property type="entry name" value="PROK_CO2_ANHYDRASE_2"/>
    <property type="match status" value="1"/>
</dbReference>
<keyword evidence="3 6" id="KW-0862">Zinc</keyword>
<dbReference type="CDD" id="cd03378">
    <property type="entry name" value="beta_CA_cladeC"/>
    <property type="match status" value="1"/>
</dbReference>
<dbReference type="InterPro" id="IPR015892">
    <property type="entry name" value="Carbonic_anhydrase_CS"/>
</dbReference>
<comment type="caution">
    <text evidence="7">The sequence shown here is derived from an EMBL/GenBank/DDBJ whole genome shotgun (WGS) entry which is preliminary data.</text>
</comment>
<dbReference type="InterPro" id="IPR036874">
    <property type="entry name" value="Carbonic_anhydrase_sf"/>
</dbReference>
<keyword evidence="8" id="KW-1185">Reference proteome</keyword>
<dbReference type="Pfam" id="PF00484">
    <property type="entry name" value="Pro_CA"/>
    <property type="match status" value="1"/>
</dbReference>
<name>A0ABS8HYX1_9FIRM</name>
<evidence type="ECO:0000256" key="4">
    <source>
        <dbReference type="ARBA" id="ARBA00023239"/>
    </source>
</evidence>
<accession>A0ABS8HYX1</accession>
<reference evidence="7" key="1">
    <citation type="submission" date="2021-11" db="EMBL/GenBank/DDBJ databases">
        <title>Description of a new species Pelosinus isolated from the bottom sediments of Lake Baikal.</title>
        <authorList>
            <person name="Zakharyuk A."/>
        </authorList>
    </citation>
    <scope>NUCLEOTIDE SEQUENCE</scope>
    <source>
        <strain evidence="7">Bkl1</strain>
    </source>
</reference>
<dbReference type="PANTHER" id="PTHR11002">
    <property type="entry name" value="CARBONIC ANHYDRASE"/>
    <property type="match status" value="1"/>
</dbReference>
<dbReference type="EC" id="4.2.1.1" evidence="2 6"/>
<comment type="catalytic activity">
    <reaction evidence="5 6">
        <text>hydrogencarbonate + H(+) = CO2 + H2O</text>
        <dbReference type="Rhea" id="RHEA:10748"/>
        <dbReference type="ChEBI" id="CHEBI:15377"/>
        <dbReference type="ChEBI" id="CHEBI:15378"/>
        <dbReference type="ChEBI" id="CHEBI:16526"/>
        <dbReference type="ChEBI" id="CHEBI:17544"/>
        <dbReference type="EC" id="4.2.1.1"/>
    </reaction>
</comment>
<dbReference type="Gene3D" id="3.40.1050.10">
    <property type="entry name" value="Carbonic anhydrase"/>
    <property type="match status" value="1"/>
</dbReference>
<evidence type="ECO:0000256" key="5">
    <source>
        <dbReference type="ARBA" id="ARBA00048348"/>
    </source>
</evidence>
<dbReference type="RefSeq" id="WP_229537232.1">
    <property type="nucleotide sequence ID" value="NZ_JAJHJB010000061.1"/>
</dbReference>
<organism evidence="7 8">
    <name type="scientific">Pelosinus baikalensis</name>
    <dbReference type="NCBI Taxonomy" id="2892015"/>
    <lineage>
        <taxon>Bacteria</taxon>
        <taxon>Bacillati</taxon>
        <taxon>Bacillota</taxon>
        <taxon>Negativicutes</taxon>
        <taxon>Selenomonadales</taxon>
        <taxon>Sporomusaceae</taxon>
        <taxon>Pelosinus</taxon>
    </lineage>
</organism>
<dbReference type="SMART" id="SM00947">
    <property type="entry name" value="Pro_CA"/>
    <property type="match status" value="1"/>
</dbReference>
<dbReference type="SUPFAM" id="SSF53056">
    <property type="entry name" value="beta-carbonic anhydrase, cab"/>
    <property type="match status" value="1"/>
</dbReference>
<dbReference type="PANTHER" id="PTHR11002:SF79">
    <property type="entry name" value="CARBONIC ANHYDRASE 2"/>
    <property type="match status" value="1"/>
</dbReference>
<protein>
    <recommendedName>
        <fullName evidence="2 6">Carbonic anhydrase</fullName>
        <ecNumber evidence="2 6">4.2.1.1</ecNumber>
    </recommendedName>
    <alternativeName>
        <fullName evidence="6">Carbonate dehydratase</fullName>
    </alternativeName>
</protein>
<evidence type="ECO:0000256" key="1">
    <source>
        <dbReference type="ARBA" id="ARBA00006217"/>
    </source>
</evidence>
<evidence type="ECO:0000313" key="8">
    <source>
        <dbReference type="Proteomes" id="UP001165492"/>
    </source>
</evidence>
<dbReference type="PROSITE" id="PS00704">
    <property type="entry name" value="PROK_CO2_ANHYDRASE_1"/>
    <property type="match status" value="1"/>
</dbReference>
<evidence type="ECO:0000256" key="3">
    <source>
        <dbReference type="ARBA" id="ARBA00022833"/>
    </source>
</evidence>
<proteinExistence type="inferred from homology"/>
<sequence length="218" mass="23444">MRKPYLSILFTLLITISLITPVLASSSAPSISAEVAEKMLIDGNKRFLSEKYADREIGKTRRIELTKGQHPFAVIVSCSDSRVAPELLFDQGLGELFVVRVAGNVLDAIELGSVEYAVEHLGAKLIVVLGHEKCGAVKATVDGGELPPNIKVIADKIQPAVAAAKAKHSDNVYEAATDANIINMVASLNSDHVITHVEGVKFLGAKYHLESGEVEFIK</sequence>
<evidence type="ECO:0000256" key="6">
    <source>
        <dbReference type="RuleBase" id="RU003956"/>
    </source>
</evidence>
<evidence type="ECO:0000313" key="7">
    <source>
        <dbReference type="EMBL" id="MCC5468361.1"/>
    </source>
</evidence>
<comment type="function">
    <text evidence="6">Reversible hydration of carbon dioxide.</text>
</comment>
<evidence type="ECO:0000256" key="2">
    <source>
        <dbReference type="ARBA" id="ARBA00012925"/>
    </source>
</evidence>
<dbReference type="EMBL" id="JAJHJB010000061">
    <property type="protein sequence ID" value="MCC5468361.1"/>
    <property type="molecule type" value="Genomic_DNA"/>
</dbReference>
<dbReference type="Proteomes" id="UP001165492">
    <property type="component" value="Unassembled WGS sequence"/>
</dbReference>
<comment type="similarity">
    <text evidence="1 6">Belongs to the beta-class carbonic anhydrase family.</text>
</comment>
<gene>
    <name evidence="7" type="ORF">LMF89_23785</name>
</gene>
<keyword evidence="4 6" id="KW-0456">Lyase</keyword>